<accession>E7GES9</accession>
<dbReference type="AlphaFoldDB" id="E7GES9"/>
<gene>
    <name evidence="1" type="ORF">HMPREF9488_03221</name>
</gene>
<evidence type="ECO:0000313" key="2">
    <source>
        <dbReference type="Proteomes" id="UP000003157"/>
    </source>
</evidence>
<sequence length="165" mass="19799">MSVDVNYINPQYGIALNKEEMRYFLLHVKYSKELFPYIDLKEFENMNKKIFIGKDEQEYSIDDFLNNIGNSLYDSDIVVYEGQFSLYGDRDEVVFTAMNGEEDNEHYYFSLFLLYENKINYKNLSFGYINESEMINEIKNKYAYALPNDFEWESHLGFVEGFYYD</sequence>
<dbReference type="RefSeq" id="WP_008790303.1">
    <property type="nucleotide sequence ID" value="NZ_AKCB01000004.1"/>
</dbReference>
<organism evidence="1 2">
    <name type="scientific">Coprobacillus cateniformis</name>
    <dbReference type="NCBI Taxonomy" id="100884"/>
    <lineage>
        <taxon>Bacteria</taxon>
        <taxon>Bacillati</taxon>
        <taxon>Bacillota</taxon>
        <taxon>Erysipelotrichia</taxon>
        <taxon>Erysipelotrichales</taxon>
        <taxon>Coprobacillaceae</taxon>
        <taxon>Coprobacillus</taxon>
    </lineage>
</organism>
<evidence type="ECO:0000313" key="1">
    <source>
        <dbReference type="EMBL" id="EFW03530.1"/>
    </source>
</evidence>
<dbReference type="EMBL" id="ADKX01000046">
    <property type="protein sequence ID" value="EFW03530.1"/>
    <property type="molecule type" value="Genomic_DNA"/>
</dbReference>
<proteinExistence type="predicted"/>
<dbReference type="STRING" id="100884.GCA_000269565_03770"/>
<name>E7GES9_9FIRM</name>
<comment type="caution">
    <text evidence="1">The sequence shown here is derived from an EMBL/GenBank/DDBJ whole genome shotgun (WGS) entry which is preliminary data.</text>
</comment>
<protein>
    <submittedName>
        <fullName evidence="1">Uncharacterized protein</fullName>
    </submittedName>
</protein>
<dbReference type="HOGENOM" id="CLU_1608071_0_0_9"/>
<reference evidence="1 2" key="1">
    <citation type="submission" date="2010-12" db="EMBL/GenBank/DDBJ databases">
        <title>The Genome Sequence of Coprobacillus sp. strain 29_1.</title>
        <authorList>
            <consortium name="The Broad Institute Genome Sequencing Platform"/>
            <person name="Earl A."/>
            <person name="Ward D."/>
            <person name="Feldgarden M."/>
            <person name="Gevers D."/>
            <person name="Daigneault M."/>
            <person name="Sibley C.D."/>
            <person name="White A."/>
            <person name="Strauss J."/>
            <person name="Allen-Vercoe E."/>
            <person name="Young S.K."/>
            <person name="Zeng Q."/>
            <person name="Gargeya S."/>
            <person name="Fitzgerald M."/>
            <person name="Haas B."/>
            <person name="Abouelleil A."/>
            <person name="Alvarado L."/>
            <person name="Arachchi H.M."/>
            <person name="Berlin A."/>
            <person name="Brown A."/>
            <person name="Chapman S.B."/>
            <person name="Chen Z."/>
            <person name="Dunbar C."/>
            <person name="Freedman E."/>
            <person name="Gearin G."/>
            <person name="Gellesch M."/>
            <person name="Goldberg J."/>
            <person name="Griggs A."/>
            <person name="Gujja S."/>
            <person name="Heilman E."/>
            <person name="Heiman D."/>
            <person name="Howarth C."/>
            <person name="Larson L."/>
            <person name="Lui A."/>
            <person name="MacDonald P.J.P."/>
            <person name="Mehta T."/>
            <person name="Montmayeur A."/>
            <person name="Murphy C."/>
            <person name="Neiman D."/>
            <person name="Pearson M."/>
            <person name="Priest M."/>
            <person name="Roberts A."/>
            <person name="Saif S."/>
            <person name="Shea T."/>
            <person name="Shenoy N."/>
            <person name="Sisk P."/>
            <person name="Stolte C."/>
            <person name="Sykes S."/>
            <person name="White J."/>
            <person name="Yandava C."/>
            <person name="Nusbaum C."/>
            <person name="Birren B."/>
        </authorList>
    </citation>
    <scope>NUCLEOTIDE SEQUENCE [LARGE SCALE GENOMIC DNA]</scope>
    <source>
        <strain evidence="1 2">29_1</strain>
    </source>
</reference>
<dbReference type="GeneID" id="78231512"/>
<dbReference type="Proteomes" id="UP000003157">
    <property type="component" value="Unassembled WGS sequence"/>
</dbReference>
<keyword evidence="2" id="KW-1185">Reference proteome</keyword>